<dbReference type="Proteomes" id="UP001500943">
    <property type="component" value="Unassembled WGS sequence"/>
</dbReference>
<evidence type="ECO:0000313" key="1">
    <source>
        <dbReference type="EMBL" id="GAA1207077.1"/>
    </source>
</evidence>
<comment type="caution">
    <text evidence="1">The sequence shown here is derived from an EMBL/GenBank/DDBJ whole genome shotgun (WGS) entry which is preliminary data.</text>
</comment>
<keyword evidence="2" id="KW-1185">Reference proteome</keyword>
<accession>A0ABP4G1Z1</accession>
<proteinExistence type="predicted"/>
<dbReference type="Gene3D" id="3.40.50.720">
    <property type="entry name" value="NAD(P)-binding Rossmann-like Domain"/>
    <property type="match status" value="1"/>
</dbReference>
<name>A0ABP4G1Z1_9MICO</name>
<dbReference type="EMBL" id="BAAAKW010000008">
    <property type="protein sequence ID" value="GAA1207077.1"/>
    <property type="molecule type" value="Genomic_DNA"/>
</dbReference>
<reference evidence="2" key="1">
    <citation type="journal article" date="2019" name="Int. J. Syst. Evol. Microbiol.">
        <title>The Global Catalogue of Microorganisms (GCM) 10K type strain sequencing project: providing services to taxonomists for standard genome sequencing and annotation.</title>
        <authorList>
            <consortium name="The Broad Institute Genomics Platform"/>
            <consortium name="The Broad Institute Genome Sequencing Center for Infectious Disease"/>
            <person name="Wu L."/>
            <person name="Ma J."/>
        </authorList>
    </citation>
    <scope>NUCLEOTIDE SEQUENCE [LARGE SCALE GENOMIC DNA]</scope>
    <source>
        <strain evidence="2">JCM 12762</strain>
    </source>
</reference>
<dbReference type="Pfam" id="PF13602">
    <property type="entry name" value="ADH_zinc_N_2"/>
    <property type="match status" value="1"/>
</dbReference>
<gene>
    <name evidence="1" type="ORF">GCM10009655_02720</name>
</gene>
<protein>
    <submittedName>
        <fullName evidence="1">Uncharacterized protein</fullName>
    </submittedName>
</protein>
<sequence>MLDMRGNRTAAQIRSILAPGARYVAASGPKTNRVLGPVPHILRMKFAMKRAGVGFSQFTAAANHDDLSYLAGLLASGQLVPAVERVVGLDGVAEAIDQIASDHGPGKIVVVPSKIPSQPEGESSPAERHIQ</sequence>
<dbReference type="Gene3D" id="3.90.180.10">
    <property type="entry name" value="Medium-chain alcohol dehydrogenases, catalytic domain"/>
    <property type="match status" value="1"/>
</dbReference>
<organism evidence="1 2">
    <name type="scientific">Rhodoglobus aureus</name>
    <dbReference type="NCBI Taxonomy" id="191497"/>
    <lineage>
        <taxon>Bacteria</taxon>
        <taxon>Bacillati</taxon>
        <taxon>Actinomycetota</taxon>
        <taxon>Actinomycetes</taxon>
        <taxon>Micrococcales</taxon>
        <taxon>Microbacteriaceae</taxon>
        <taxon>Rhodoglobus</taxon>
    </lineage>
</organism>
<evidence type="ECO:0000313" key="2">
    <source>
        <dbReference type="Proteomes" id="UP001500943"/>
    </source>
</evidence>